<sequence length="132" mass="14728">MKVILPRPDHVRDTDSVESGATAGRAGRRAGHRQVRALRPDLEAPEPPAVGGRQNHRRHARPYGPQYGREQRAAHPASLRWSWPLTFGIPSRRSRGIWRRWTARPPARQVPQGQGGDLYACAPPTGSPGRPW</sequence>
<evidence type="ECO:0000313" key="3">
    <source>
        <dbReference type="Proteomes" id="UP001589647"/>
    </source>
</evidence>
<proteinExistence type="predicted"/>
<protein>
    <submittedName>
        <fullName evidence="2">Uncharacterized protein</fullName>
    </submittedName>
</protein>
<evidence type="ECO:0000313" key="2">
    <source>
        <dbReference type="EMBL" id="MFB9203766.1"/>
    </source>
</evidence>
<dbReference type="EMBL" id="JBHMEI010000015">
    <property type="protein sequence ID" value="MFB9203766.1"/>
    <property type="molecule type" value="Genomic_DNA"/>
</dbReference>
<feature type="compositionally biased region" description="Basic residues" evidence="1">
    <location>
        <begin position="26"/>
        <end position="36"/>
    </location>
</feature>
<feature type="region of interest" description="Disordered" evidence="1">
    <location>
        <begin position="103"/>
        <end position="132"/>
    </location>
</feature>
<dbReference type="Proteomes" id="UP001589647">
    <property type="component" value="Unassembled WGS sequence"/>
</dbReference>
<feature type="region of interest" description="Disordered" evidence="1">
    <location>
        <begin position="1"/>
        <end position="76"/>
    </location>
</feature>
<comment type="caution">
    <text evidence="2">The sequence shown here is derived from an EMBL/GenBank/DDBJ whole genome shotgun (WGS) entry which is preliminary data.</text>
</comment>
<name>A0ABV5IGU3_9ACTN</name>
<gene>
    <name evidence="2" type="ORF">ACFFV7_21425</name>
</gene>
<dbReference type="RefSeq" id="WP_189649182.1">
    <property type="nucleotide sequence ID" value="NZ_BMRC01000009.1"/>
</dbReference>
<keyword evidence="3" id="KW-1185">Reference proteome</keyword>
<organism evidence="2 3">
    <name type="scientific">Nonomuraea spiralis</name>
    <dbReference type="NCBI Taxonomy" id="46182"/>
    <lineage>
        <taxon>Bacteria</taxon>
        <taxon>Bacillati</taxon>
        <taxon>Actinomycetota</taxon>
        <taxon>Actinomycetes</taxon>
        <taxon>Streptosporangiales</taxon>
        <taxon>Streptosporangiaceae</taxon>
        <taxon>Nonomuraea</taxon>
    </lineage>
</organism>
<accession>A0ABV5IGU3</accession>
<reference evidence="2 3" key="1">
    <citation type="submission" date="2024-09" db="EMBL/GenBank/DDBJ databases">
        <authorList>
            <person name="Sun Q."/>
            <person name="Mori K."/>
        </authorList>
    </citation>
    <scope>NUCLEOTIDE SEQUENCE [LARGE SCALE GENOMIC DNA]</scope>
    <source>
        <strain evidence="2 3">CCM 3426</strain>
    </source>
</reference>
<evidence type="ECO:0000256" key="1">
    <source>
        <dbReference type="SAM" id="MobiDB-lite"/>
    </source>
</evidence>